<dbReference type="SUPFAM" id="SSF52540">
    <property type="entry name" value="P-loop containing nucleoside triphosphate hydrolases"/>
    <property type="match status" value="1"/>
</dbReference>
<evidence type="ECO:0000256" key="3">
    <source>
        <dbReference type="ARBA" id="ARBA00022692"/>
    </source>
</evidence>
<accession>A0AAE5C8Q6</accession>
<comment type="caution">
    <text evidence="11">The sequence shown here is derived from an EMBL/GenBank/DDBJ whole genome shotgun (WGS) entry which is preliminary data.</text>
</comment>
<protein>
    <submittedName>
        <fullName evidence="11">ABC transporter ATP-binding protein</fullName>
    </submittedName>
</protein>
<dbReference type="FunFam" id="3.40.50.300:FF:000287">
    <property type="entry name" value="Multidrug ABC transporter ATP-binding protein"/>
    <property type="match status" value="1"/>
</dbReference>
<evidence type="ECO:0000259" key="10">
    <source>
        <dbReference type="PROSITE" id="PS50929"/>
    </source>
</evidence>
<keyword evidence="5 11" id="KW-0067">ATP-binding</keyword>
<evidence type="ECO:0000256" key="5">
    <source>
        <dbReference type="ARBA" id="ARBA00022840"/>
    </source>
</evidence>
<dbReference type="EMBL" id="JAACAK010000047">
    <property type="protein sequence ID" value="NIR74701.1"/>
    <property type="molecule type" value="Genomic_DNA"/>
</dbReference>
<feature type="transmembrane region" description="Helical" evidence="8">
    <location>
        <begin position="186"/>
        <end position="203"/>
    </location>
</feature>
<dbReference type="CDD" id="cd03251">
    <property type="entry name" value="ABCC_MsbA"/>
    <property type="match status" value="1"/>
</dbReference>
<dbReference type="InterPro" id="IPR003439">
    <property type="entry name" value="ABC_transporter-like_ATP-bd"/>
</dbReference>
<dbReference type="Gene3D" id="3.40.50.300">
    <property type="entry name" value="P-loop containing nucleotide triphosphate hydrolases"/>
    <property type="match status" value="1"/>
</dbReference>
<evidence type="ECO:0000256" key="7">
    <source>
        <dbReference type="ARBA" id="ARBA00023136"/>
    </source>
</evidence>
<feature type="domain" description="ABC transmembrane type-1" evidence="10">
    <location>
        <begin position="19"/>
        <end position="321"/>
    </location>
</feature>
<keyword evidence="2" id="KW-0813">Transport</keyword>
<dbReference type="PANTHER" id="PTHR24221:SF654">
    <property type="entry name" value="ATP-BINDING CASSETTE SUB-FAMILY B MEMBER 6"/>
    <property type="match status" value="1"/>
</dbReference>
<comment type="subcellular location">
    <subcellularLocation>
        <location evidence="1">Cell membrane</location>
        <topology evidence="1">Multi-pass membrane protein</topology>
    </subcellularLocation>
</comment>
<dbReference type="CDD" id="cd18552">
    <property type="entry name" value="ABC_6TM_MsbA_like"/>
    <property type="match status" value="1"/>
</dbReference>
<dbReference type="GO" id="GO:0034040">
    <property type="term" value="F:ATPase-coupled lipid transmembrane transporter activity"/>
    <property type="evidence" value="ECO:0007669"/>
    <property type="project" value="TreeGrafter"/>
</dbReference>
<dbReference type="Pfam" id="PF00664">
    <property type="entry name" value="ABC_membrane"/>
    <property type="match status" value="1"/>
</dbReference>
<feature type="transmembrane region" description="Helical" evidence="8">
    <location>
        <begin position="16"/>
        <end position="40"/>
    </location>
</feature>
<dbReference type="SUPFAM" id="SSF90123">
    <property type="entry name" value="ABC transporter transmembrane region"/>
    <property type="match status" value="1"/>
</dbReference>
<dbReference type="InterPro" id="IPR039421">
    <property type="entry name" value="Type_1_exporter"/>
</dbReference>
<dbReference type="InterPro" id="IPR011527">
    <property type="entry name" value="ABC1_TM_dom"/>
</dbReference>
<evidence type="ECO:0000256" key="4">
    <source>
        <dbReference type="ARBA" id="ARBA00022741"/>
    </source>
</evidence>
<dbReference type="PROSITE" id="PS50893">
    <property type="entry name" value="ABC_TRANSPORTER_2"/>
    <property type="match status" value="1"/>
</dbReference>
<feature type="transmembrane region" description="Helical" evidence="8">
    <location>
        <begin position="163"/>
        <end position="180"/>
    </location>
</feature>
<dbReference type="InterPro" id="IPR027417">
    <property type="entry name" value="P-loop_NTPase"/>
</dbReference>
<keyword evidence="4" id="KW-0547">Nucleotide-binding</keyword>
<keyword evidence="3 8" id="KW-0812">Transmembrane</keyword>
<evidence type="ECO:0000256" key="8">
    <source>
        <dbReference type="SAM" id="Phobius"/>
    </source>
</evidence>
<keyword evidence="6 8" id="KW-1133">Transmembrane helix</keyword>
<reference evidence="11 12" key="1">
    <citation type="submission" date="2020-01" db="EMBL/GenBank/DDBJ databases">
        <title>Genomes assembled from Gulf of Kutch pelagic sediment metagenomes.</title>
        <authorList>
            <person name="Chandrashekar M."/>
            <person name="Mahajan M.S."/>
            <person name="Dave K.J."/>
            <person name="Vatsa P."/>
            <person name="Nathani N.M."/>
        </authorList>
    </citation>
    <scope>NUCLEOTIDE SEQUENCE [LARGE SCALE GENOMIC DNA]</scope>
    <source>
        <strain evidence="11">KS3-K002</strain>
    </source>
</reference>
<dbReference type="PROSITE" id="PS00211">
    <property type="entry name" value="ABC_TRANSPORTER_1"/>
    <property type="match status" value="1"/>
</dbReference>
<dbReference type="GO" id="GO:0140359">
    <property type="term" value="F:ABC-type transporter activity"/>
    <property type="evidence" value="ECO:0007669"/>
    <property type="project" value="InterPro"/>
</dbReference>
<evidence type="ECO:0000259" key="9">
    <source>
        <dbReference type="PROSITE" id="PS50893"/>
    </source>
</evidence>
<dbReference type="GO" id="GO:0005886">
    <property type="term" value="C:plasma membrane"/>
    <property type="evidence" value="ECO:0007669"/>
    <property type="project" value="UniProtKB-SubCell"/>
</dbReference>
<feature type="transmembrane region" description="Helical" evidence="8">
    <location>
        <begin position="84"/>
        <end position="102"/>
    </location>
</feature>
<organism evidence="11 12">
    <name type="scientific">Candidatus Kutchimonas denitrificans</name>
    <dbReference type="NCBI Taxonomy" id="3056748"/>
    <lineage>
        <taxon>Bacteria</taxon>
        <taxon>Pseudomonadati</taxon>
        <taxon>Gemmatimonadota</taxon>
        <taxon>Gemmatimonadia</taxon>
        <taxon>Candidatus Palauibacterales</taxon>
        <taxon>Candidatus Palauibacteraceae</taxon>
        <taxon>Candidatus Kutchimonas</taxon>
    </lineage>
</organism>
<evidence type="ECO:0000256" key="2">
    <source>
        <dbReference type="ARBA" id="ARBA00022448"/>
    </source>
</evidence>
<evidence type="ECO:0000256" key="6">
    <source>
        <dbReference type="ARBA" id="ARBA00022989"/>
    </source>
</evidence>
<dbReference type="InterPro" id="IPR017871">
    <property type="entry name" value="ABC_transporter-like_CS"/>
</dbReference>
<name>A0AAE5C8Q6_9BACT</name>
<feature type="domain" description="ABC transporter" evidence="9">
    <location>
        <begin position="360"/>
        <end position="595"/>
    </location>
</feature>
<gene>
    <name evidence="11" type="ORF">GWO12_06265</name>
</gene>
<sequence>MSVYSRLIGYLRPYRWVFVASLLAMTLGSLLDGFTMVLLIPFLRSLFGEASALSGAGSLVERVLAATVGPLIDGATPAESLRNVVFVVMAGLLLKNIFFYAAEAFGVKVREGVVRDMRNQLYGHIQKLPLGFFDRSKAGQLMARVFSDTQQTKDIVTYTVSELLKHVVSLVAFVTMLFLISWKLTLIALVVAPLFLGFLKPMLGRLRRGFRRAHDAQGELTSMLQETASGARLVKAYGAEDYESQRFAEVNRSYNKTFVRTERIRLLSSPLSEVLGSLVTLVLVWVGAQFVFGGEMTAEAFLTFLTISLRVQSPIKALTTFPARAQVSMAAADRFFEILDSPIEADLADGPRLEKLEEGVEYENVHFSYDGDEPVLKGVSFSIQRGEVVALVGPSGAGKSTIVDLLPRFYEPQRGRITIDGVDVANVSLGSLRDLLGVVSQETVIFHDTVRANIAYGDADRYTQEQIEEAARAANAHDFILRLPKGYDTVLGDRGLRLSGGQRQRIAIARAILRDPPLLIFDEATSSLDTESERLVQGAIDHLLENRTVIVVAHRLSTIRNAHQIIVLQNGAIVESGRHDDLLARRGVYRRLYELQFTDADDGGARSEVTVS</sequence>
<dbReference type="AlphaFoldDB" id="A0AAE5C8Q6"/>
<dbReference type="InterPro" id="IPR003593">
    <property type="entry name" value="AAA+_ATPase"/>
</dbReference>
<dbReference type="InterPro" id="IPR036640">
    <property type="entry name" value="ABC1_TM_sf"/>
</dbReference>
<dbReference type="PROSITE" id="PS50929">
    <property type="entry name" value="ABC_TM1F"/>
    <property type="match status" value="1"/>
</dbReference>
<dbReference type="SMART" id="SM00382">
    <property type="entry name" value="AAA"/>
    <property type="match status" value="1"/>
</dbReference>
<keyword evidence="7 8" id="KW-0472">Membrane</keyword>
<dbReference type="PANTHER" id="PTHR24221">
    <property type="entry name" value="ATP-BINDING CASSETTE SUB-FAMILY B"/>
    <property type="match status" value="1"/>
</dbReference>
<feature type="transmembrane region" description="Helical" evidence="8">
    <location>
        <begin position="274"/>
        <end position="292"/>
    </location>
</feature>
<dbReference type="Proteomes" id="UP000702544">
    <property type="component" value="Unassembled WGS sequence"/>
</dbReference>
<dbReference type="Gene3D" id="1.20.1560.10">
    <property type="entry name" value="ABC transporter type 1, transmembrane domain"/>
    <property type="match status" value="1"/>
</dbReference>
<evidence type="ECO:0000256" key="1">
    <source>
        <dbReference type="ARBA" id="ARBA00004651"/>
    </source>
</evidence>
<dbReference type="GO" id="GO:0005524">
    <property type="term" value="F:ATP binding"/>
    <property type="evidence" value="ECO:0007669"/>
    <property type="project" value="UniProtKB-KW"/>
</dbReference>
<evidence type="ECO:0000313" key="12">
    <source>
        <dbReference type="Proteomes" id="UP000702544"/>
    </source>
</evidence>
<dbReference type="Pfam" id="PF00005">
    <property type="entry name" value="ABC_tran"/>
    <property type="match status" value="1"/>
</dbReference>
<dbReference type="GO" id="GO:0016887">
    <property type="term" value="F:ATP hydrolysis activity"/>
    <property type="evidence" value="ECO:0007669"/>
    <property type="project" value="InterPro"/>
</dbReference>
<proteinExistence type="predicted"/>
<evidence type="ECO:0000313" key="11">
    <source>
        <dbReference type="EMBL" id="NIR74701.1"/>
    </source>
</evidence>